<gene>
    <name evidence="1" type="ORF">EP10_003004</name>
</gene>
<proteinExistence type="predicted"/>
<name>A0ABU6BJT5_9BACL</name>
<dbReference type="EMBL" id="JPYA02000004">
    <property type="protein sequence ID" value="MEB3752132.1"/>
    <property type="molecule type" value="Genomic_DNA"/>
</dbReference>
<keyword evidence="2" id="KW-1185">Reference proteome</keyword>
<dbReference type="RefSeq" id="WP_369802265.1">
    <property type="nucleotide sequence ID" value="NZ_JPYA02000004.1"/>
</dbReference>
<comment type="caution">
    <text evidence="1">The sequence shown here is derived from an EMBL/GenBank/DDBJ whole genome shotgun (WGS) entry which is preliminary data.</text>
</comment>
<evidence type="ECO:0000313" key="1">
    <source>
        <dbReference type="EMBL" id="MEB3752132.1"/>
    </source>
</evidence>
<sequence length="58" mass="6494">MKNRWLIALSAVGIHLSIGSVYAWSNFTNPLKQLFGWSDQSEGRKSETFARFGAAYGQ</sequence>
<dbReference type="Proteomes" id="UP000029267">
    <property type="component" value="Unassembled WGS sequence"/>
</dbReference>
<organism evidence="1 2">
    <name type="scientific">Geobacillus icigianus</name>
    <dbReference type="NCBI Taxonomy" id="1430331"/>
    <lineage>
        <taxon>Bacteria</taxon>
        <taxon>Bacillati</taxon>
        <taxon>Bacillota</taxon>
        <taxon>Bacilli</taxon>
        <taxon>Bacillales</taxon>
        <taxon>Anoxybacillaceae</taxon>
        <taxon>Geobacillus</taxon>
    </lineage>
</organism>
<protein>
    <submittedName>
        <fullName evidence="1">Uncharacterized protein</fullName>
    </submittedName>
</protein>
<evidence type="ECO:0000313" key="2">
    <source>
        <dbReference type="Proteomes" id="UP000029267"/>
    </source>
</evidence>
<reference evidence="1 2" key="1">
    <citation type="journal article" date="2014" name="Genome Announc.">
        <title>Draft Genome Sequence of Geobacillus icigianus Strain G1w1T Isolated from Hot Springs in the Valley of Geysers, Kamchatka (Russian Federation).</title>
        <authorList>
            <person name="Bryanskaya A.V."/>
            <person name="Rozanov A.S."/>
            <person name="Logacheva M.D."/>
            <person name="Kotenko A.V."/>
            <person name="Peltek S.E."/>
        </authorList>
    </citation>
    <scope>NUCLEOTIDE SEQUENCE [LARGE SCALE GENOMIC DNA]</scope>
    <source>
        <strain evidence="1 2">G1w1</strain>
    </source>
</reference>
<accession>A0ABU6BJT5</accession>